<name>A0A0F9SNL8_9ZZZZ</name>
<reference evidence="1" key="1">
    <citation type="journal article" date="2015" name="Nature">
        <title>Complex archaea that bridge the gap between prokaryotes and eukaryotes.</title>
        <authorList>
            <person name="Spang A."/>
            <person name="Saw J.H."/>
            <person name="Jorgensen S.L."/>
            <person name="Zaremba-Niedzwiedzka K."/>
            <person name="Martijn J."/>
            <person name="Lind A.E."/>
            <person name="van Eijk R."/>
            <person name="Schleper C."/>
            <person name="Guy L."/>
            <person name="Ettema T.J."/>
        </authorList>
    </citation>
    <scope>NUCLEOTIDE SEQUENCE</scope>
</reference>
<gene>
    <name evidence="1" type="ORF">LCGC14_0753050</name>
</gene>
<sequence>MARTSEDPRTVFLTEQQCWYTVRDYMNAHATKHGRIALVRHGWTIKERLTSGFRVVATKPGVLG</sequence>
<accession>A0A0F9SNL8</accession>
<protein>
    <submittedName>
        <fullName evidence="1">Uncharacterized protein</fullName>
    </submittedName>
</protein>
<evidence type="ECO:0000313" key="1">
    <source>
        <dbReference type="EMBL" id="KKN38501.1"/>
    </source>
</evidence>
<organism evidence="1">
    <name type="scientific">marine sediment metagenome</name>
    <dbReference type="NCBI Taxonomy" id="412755"/>
    <lineage>
        <taxon>unclassified sequences</taxon>
        <taxon>metagenomes</taxon>
        <taxon>ecological metagenomes</taxon>
    </lineage>
</organism>
<dbReference type="EMBL" id="LAZR01001824">
    <property type="protein sequence ID" value="KKN38501.1"/>
    <property type="molecule type" value="Genomic_DNA"/>
</dbReference>
<proteinExistence type="predicted"/>
<comment type="caution">
    <text evidence="1">The sequence shown here is derived from an EMBL/GenBank/DDBJ whole genome shotgun (WGS) entry which is preliminary data.</text>
</comment>
<dbReference type="AlphaFoldDB" id="A0A0F9SNL8"/>